<dbReference type="InterPro" id="IPR036390">
    <property type="entry name" value="WH_DNA-bd_sf"/>
</dbReference>
<dbReference type="InterPro" id="IPR036388">
    <property type="entry name" value="WH-like_DNA-bd_sf"/>
</dbReference>
<name>A0ABV8QZE6_9MICC</name>
<comment type="caution">
    <text evidence="2">The sequence shown here is derived from an EMBL/GenBank/DDBJ whole genome shotgun (WGS) entry which is preliminary data.</text>
</comment>
<evidence type="ECO:0000313" key="2">
    <source>
        <dbReference type="EMBL" id="MFC4265610.1"/>
    </source>
</evidence>
<accession>A0ABV8QZE6</accession>
<dbReference type="InterPro" id="IPR001845">
    <property type="entry name" value="HTH_ArsR_DNA-bd_dom"/>
</dbReference>
<dbReference type="EMBL" id="JBHSCQ010000010">
    <property type="protein sequence ID" value="MFC4265610.1"/>
    <property type="molecule type" value="Genomic_DNA"/>
</dbReference>
<dbReference type="Proteomes" id="UP001595773">
    <property type="component" value="Unassembled WGS sequence"/>
</dbReference>
<organism evidence="2 3">
    <name type="scientific">Arthrobacter cryoconiti</name>
    <dbReference type="NCBI Taxonomy" id="748907"/>
    <lineage>
        <taxon>Bacteria</taxon>
        <taxon>Bacillati</taxon>
        <taxon>Actinomycetota</taxon>
        <taxon>Actinomycetes</taxon>
        <taxon>Micrococcales</taxon>
        <taxon>Micrococcaceae</taxon>
        <taxon>Arthrobacter</taxon>
    </lineage>
</organism>
<proteinExistence type="predicted"/>
<dbReference type="Pfam" id="PF12840">
    <property type="entry name" value="HTH_20"/>
    <property type="match status" value="1"/>
</dbReference>
<dbReference type="Gene3D" id="1.10.10.10">
    <property type="entry name" value="Winged helix-like DNA-binding domain superfamily/Winged helix DNA-binding domain"/>
    <property type="match status" value="1"/>
</dbReference>
<dbReference type="CDD" id="cd00090">
    <property type="entry name" value="HTH_ARSR"/>
    <property type="match status" value="1"/>
</dbReference>
<evidence type="ECO:0000259" key="1">
    <source>
        <dbReference type="SMART" id="SM00418"/>
    </source>
</evidence>
<evidence type="ECO:0000313" key="3">
    <source>
        <dbReference type="Proteomes" id="UP001595773"/>
    </source>
</evidence>
<dbReference type="InterPro" id="IPR011991">
    <property type="entry name" value="ArsR-like_HTH"/>
</dbReference>
<protein>
    <submittedName>
        <fullName evidence="2">ArsR/SmtB family transcription factor</fullName>
    </submittedName>
</protein>
<sequence length="173" mass="18424">MSNESIEDRLSALEEAVAQLSAVPAKPAEPNSPLERMNEMLWALNGLECRIPDGGIIYTGSVQTPAGALVRWQYGQTGPDIFAENWSDQAERLAALGNPIRLRILQAVLNGSTSAAQLVEEIDAGTSGQVYHHLKELTAAGWLASPKRGLFDVPASRVVPLLAILVASGTPQA</sequence>
<dbReference type="SMART" id="SM00418">
    <property type="entry name" value="HTH_ARSR"/>
    <property type="match status" value="1"/>
</dbReference>
<feature type="domain" description="HTH arsR-type" evidence="1">
    <location>
        <begin position="91"/>
        <end position="170"/>
    </location>
</feature>
<dbReference type="RefSeq" id="WP_230067602.1">
    <property type="nucleotide sequence ID" value="NZ_BAABLL010000004.1"/>
</dbReference>
<reference evidence="3" key="1">
    <citation type="journal article" date="2019" name="Int. J. Syst. Evol. Microbiol.">
        <title>The Global Catalogue of Microorganisms (GCM) 10K type strain sequencing project: providing services to taxonomists for standard genome sequencing and annotation.</title>
        <authorList>
            <consortium name="The Broad Institute Genomics Platform"/>
            <consortium name="The Broad Institute Genome Sequencing Center for Infectious Disease"/>
            <person name="Wu L."/>
            <person name="Ma J."/>
        </authorList>
    </citation>
    <scope>NUCLEOTIDE SEQUENCE [LARGE SCALE GENOMIC DNA]</scope>
    <source>
        <strain evidence="3">CGMCC 1.10698</strain>
    </source>
</reference>
<gene>
    <name evidence="2" type="ORF">ACFOW9_08350</name>
</gene>
<keyword evidence="3" id="KW-1185">Reference proteome</keyword>
<dbReference type="SUPFAM" id="SSF46785">
    <property type="entry name" value="Winged helix' DNA-binding domain"/>
    <property type="match status" value="1"/>
</dbReference>